<evidence type="ECO:0000256" key="1">
    <source>
        <dbReference type="SAM" id="MobiDB-lite"/>
    </source>
</evidence>
<feature type="chain" id="PRO_5036271593" evidence="2">
    <location>
        <begin position="26"/>
        <end position="436"/>
    </location>
</feature>
<dbReference type="EMBL" id="BNCP01000010">
    <property type="protein sequence ID" value="GIL77351.1"/>
    <property type="molecule type" value="Genomic_DNA"/>
</dbReference>
<evidence type="ECO:0000313" key="4">
    <source>
        <dbReference type="EMBL" id="GIL97350.1"/>
    </source>
</evidence>
<protein>
    <submittedName>
        <fullName evidence="4">Uncharacterized protein</fullName>
    </submittedName>
</protein>
<name>A0A8J4D7U2_9CHLO</name>
<gene>
    <name evidence="3" type="ORF">Vretifemale_6822</name>
    <name evidence="4" type="ORF">Vretimale_3007</name>
</gene>
<feature type="compositionally biased region" description="Gly residues" evidence="1">
    <location>
        <begin position="34"/>
        <end position="55"/>
    </location>
</feature>
<evidence type="ECO:0000313" key="3">
    <source>
        <dbReference type="EMBL" id="GIL77351.1"/>
    </source>
</evidence>
<feature type="compositionally biased region" description="Polar residues" evidence="1">
    <location>
        <begin position="68"/>
        <end position="82"/>
    </location>
</feature>
<accession>A0A8J4D7U2</accession>
<organism evidence="4 5">
    <name type="scientific">Volvox reticuliferus</name>
    <dbReference type="NCBI Taxonomy" id="1737510"/>
    <lineage>
        <taxon>Eukaryota</taxon>
        <taxon>Viridiplantae</taxon>
        <taxon>Chlorophyta</taxon>
        <taxon>core chlorophytes</taxon>
        <taxon>Chlorophyceae</taxon>
        <taxon>CS clade</taxon>
        <taxon>Chlamydomonadales</taxon>
        <taxon>Volvocaceae</taxon>
        <taxon>Volvox</taxon>
    </lineage>
</organism>
<keyword evidence="6" id="KW-1185">Reference proteome</keyword>
<dbReference type="Proteomes" id="UP000722791">
    <property type="component" value="Unassembled WGS sequence"/>
</dbReference>
<dbReference type="Proteomes" id="UP000747110">
    <property type="component" value="Unassembled WGS sequence"/>
</dbReference>
<evidence type="ECO:0000313" key="6">
    <source>
        <dbReference type="Proteomes" id="UP000747110"/>
    </source>
</evidence>
<dbReference type="OrthoDB" id="543838at2759"/>
<feature type="region of interest" description="Disordered" evidence="1">
    <location>
        <begin position="34"/>
        <end position="131"/>
    </location>
</feature>
<feature type="signal peptide" evidence="2">
    <location>
        <begin position="1"/>
        <end position="25"/>
    </location>
</feature>
<keyword evidence="2" id="KW-0732">Signal</keyword>
<feature type="compositionally biased region" description="Basic and acidic residues" evidence="1">
    <location>
        <begin position="119"/>
        <end position="129"/>
    </location>
</feature>
<comment type="caution">
    <text evidence="4">The sequence shown here is derived from an EMBL/GenBank/DDBJ whole genome shotgun (WGS) entry which is preliminary data.</text>
</comment>
<sequence length="436" mass="44984">MKITIVFPLLCTCILLSAWQAQVVAIPQNDGMAGSGGAGGPGQGGPGQGGPGQGGPVHDQDQGPANTDGINNGTTRPISTQGGNEGDGKPNNGSAWGGNPNKPPRGDDPRPRSWGARNTRNETEFDDRKSPRKVSFLGESANVRIYPNYSDTSIFLQLRFGQIVELDGGGQPVPMHRIASLADAGHGVTFNATNRTVGNVNASSVSVTVRPAEREEFRPVCSGGIGASLPPAPPAPPANLAPSVSVELLFGLDDVLTLPYGATNVTVPRNGLKWTVSFANWPFCNDTNALQITLGLLLPANATAVVDTSGNLTTLTLRLGTDYNASLSFLNYALDGPSGSIKLPANVTVMKKSDDGSVAVNIVLPNPKPRGAAGVWYDPTSTTTSVYLSSSDPGNGYIPVANGGGNNTTTGGAAAGLRVTFWAALAAIMLTAFLLN</sequence>
<reference evidence="4" key="1">
    <citation type="journal article" date="2021" name="Proc. Natl. Acad. Sci. U.S.A.">
        <title>Three genomes in the algal genus Volvox reveal the fate of a haploid sex-determining region after a transition to homothallism.</title>
        <authorList>
            <person name="Yamamoto K."/>
            <person name="Hamaji T."/>
            <person name="Kawai-Toyooka H."/>
            <person name="Matsuzaki R."/>
            <person name="Takahashi F."/>
            <person name="Nishimura Y."/>
            <person name="Kawachi M."/>
            <person name="Noguchi H."/>
            <person name="Minakuchi Y."/>
            <person name="Umen J.G."/>
            <person name="Toyoda A."/>
            <person name="Nozaki H."/>
        </authorList>
    </citation>
    <scope>NUCLEOTIDE SEQUENCE</scope>
    <source>
        <strain evidence="4">NIES-3785</strain>
        <strain evidence="3">NIES-3786</strain>
    </source>
</reference>
<proteinExistence type="predicted"/>
<evidence type="ECO:0000256" key="2">
    <source>
        <dbReference type="SAM" id="SignalP"/>
    </source>
</evidence>
<dbReference type="AlphaFoldDB" id="A0A8J4D7U2"/>
<dbReference type="EMBL" id="BNCQ01000004">
    <property type="protein sequence ID" value="GIL97350.1"/>
    <property type="molecule type" value="Genomic_DNA"/>
</dbReference>
<evidence type="ECO:0000313" key="5">
    <source>
        <dbReference type="Proteomes" id="UP000722791"/>
    </source>
</evidence>